<reference evidence="2" key="2">
    <citation type="submission" date="2017-12" db="EMBL/GenBank/DDBJ databases">
        <title>Genome sequence of the Bar-tailed Godwit (Limosa lapponica baueri).</title>
        <authorList>
            <person name="Lima N.C.B."/>
            <person name="Parody-Merino A.M."/>
            <person name="Battley P.F."/>
            <person name="Fidler A.E."/>
            <person name="Prosdocimi F."/>
        </authorList>
    </citation>
    <scope>NUCLEOTIDE SEQUENCE [LARGE SCALE GENOMIC DNA]</scope>
</reference>
<dbReference type="EMBL" id="KZ505648">
    <property type="protein sequence ID" value="PKU48699.1"/>
    <property type="molecule type" value="Genomic_DNA"/>
</dbReference>
<evidence type="ECO:0000313" key="1">
    <source>
        <dbReference type="EMBL" id="PKU48699.1"/>
    </source>
</evidence>
<protein>
    <submittedName>
        <fullName evidence="1">Uncharacterized protein</fullName>
    </submittedName>
</protein>
<reference evidence="2" key="1">
    <citation type="submission" date="2017-11" db="EMBL/GenBank/DDBJ databases">
        <authorList>
            <person name="Lima N.C."/>
            <person name="Parody-Merino A.M."/>
            <person name="Battley P.F."/>
            <person name="Fidler A.E."/>
            <person name="Prosdocimi F."/>
        </authorList>
    </citation>
    <scope>NUCLEOTIDE SEQUENCE [LARGE SCALE GENOMIC DNA]</scope>
</reference>
<proteinExistence type="predicted"/>
<organism evidence="1 2">
    <name type="scientific">Limosa lapponica baueri</name>
    <dbReference type="NCBI Taxonomy" id="1758121"/>
    <lineage>
        <taxon>Eukaryota</taxon>
        <taxon>Metazoa</taxon>
        <taxon>Chordata</taxon>
        <taxon>Craniata</taxon>
        <taxon>Vertebrata</taxon>
        <taxon>Euteleostomi</taxon>
        <taxon>Archelosauria</taxon>
        <taxon>Archosauria</taxon>
        <taxon>Dinosauria</taxon>
        <taxon>Saurischia</taxon>
        <taxon>Theropoda</taxon>
        <taxon>Coelurosauria</taxon>
        <taxon>Aves</taxon>
        <taxon>Neognathae</taxon>
        <taxon>Neoaves</taxon>
        <taxon>Charadriiformes</taxon>
        <taxon>Scolopacidae</taxon>
        <taxon>Limosa</taxon>
    </lineage>
</organism>
<dbReference type="AlphaFoldDB" id="A0A2I0URN0"/>
<evidence type="ECO:0000313" key="2">
    <source>
        <dbReference type="Proteomes" id="UP000233556"/>
    </source>
</evidence>
<name>A0A2I0URN0_LIMLA</name>
<accession>A0A2I0URN0</accession>
<dbReference type="Proteomes" id="UP000233556">
    <property type="component" value="Unassembled WGS sequence"/>
</dbReference>
<keyword evidence="2" id="KW-1185">Reference proteome</keyword>
<sequence>MASVLDSSRSILELALALSDMGEASSASLQLYESSPKKHKEDYDRSHASMKMDNWDTLKNSVTDSKVIQQVLRQADETVSEVDGKLAELLCLKDCDQWHKVQLQAPLVSEPPIE</sequence>
<gene>
    <name evidence="1" type="ORF">llap_1023</name>
</gene>